<evidence type="ECO:0000313" key="2">
    <source>
        <dbReference type="EMBL" id="VDM19113.1"/>
    </source>
</evidence>
<keyword evidence="3" id="KW-1185">Reference proteome</keyword>
<feature type="domain" description="WDR36/Utp21 C-terminal" evidence="1">
    <location>
        <begin position="2"/>
        <end position="90"/>
    </location>
</feature>
<protein>
    <submittedName>
        <fullName evidence="4">Utp21 domain-containing protein</fullName>
    </submittedName>
</protein>
<dbReference type="GO" id="GO:0032040">
    <property type="term" value="C:small-subunit processome"/>
    <property type="evidence" value="ECO:0007669"/>
    <property type="project" value="InterPro"/>
</dbReference>
<dbReference type="GO" id="GO:0006364">
    <property type="term" value="P:rRNA processing"/>
    <property type="evidence" value="ECO:0007669"/>
    <property type="project" value="InterPro"/>
</dbReference>
<evidence type="ECO:0000313" key="3">
    <source>
        <dbReference type="Proteomes" id="UP000274429"/>
    </source>
</evidence>
<dbReference type="STRING" id="6205.A0A0R3WN45"/>
<dbReference type="Pfam" id="PF04192">
    <property type="entry name" value="Utp21"/>
    <property type="match status" value="1"/>
</dbReference>
<dbReference type="EMBL" id="UYWX01000818">
    <property type="protein sequence ID" value="VDM19113.1"/>
    <property type="molecule type" value="Genomic_DNA"/>
</dbReference>
<dbReference type="InterPro" id="IPR007319">
    <property type="entry name" value="WDR36/Utp21_C"/>
</dbReference>
<sequence length="148" mass="16151">MSRLRRLTPSALDIEMRLLAPSRDALVEALAAIDYSNGGGVSLSFNPYARLSAFLSLLLNRFRRNLDFDLATACLEGLLRYHGELIARPPKAPTSIPTKPFSADQDDSGDAGSFCLGDMVAAETGCRNDHLDADRPLELMEAVLEAKR</sequence>
<organism evidence="4">
    <name type="scientific">Hydatigena taeniaeformis</name>
    <name type="common">Feline tapeworm</name>
    <name type="synonym">Taenia taeniaeformis</name>
    <dbReference type="NCBI Taxonomy" id="6205"/>
    <lineage>
        <taxon>Eukaryota</taxon>
        <taxon>Metazoa</taxon>
        <taxon>Spiralia</taxon>
        <taxon>Lophotrochozoa</taxon>
        <taxon>Platyhelminthes</taxon>
        <taxon>Cestoda</taxon>
        <taxon>Eucestoda</taxon>
        <taxon>Cyclophyllidea</taxon>
        <taxon>Taeniidae</taxon>
        <taxon>Hydatigera</taxon>
    </lineage>
</organism>
<evidence type="ECO:0000313" key="4">
    <source>
        <dbReference type="WBParaSite" id="TTAC_0000218301-mRNA-1"/>
    </source>
</evidence>
<proteinExistence type="predicted"/>
<evidence type="ECO:0000259" key="1">
    <source>
        <dbReference type="Pfam" id="PF04192"/>
    </source>
</evidence>
<accession>A0A0R3WN45</accession>
<reference evidence="2 3" key="2">
    <citation type="submission" date="2018-11" db="EMBL/GenBank/DDBJ databases">
        <authorList>
            <consortium name="Pathogen Informatics"/>
        </authorList>
    </citation>
    <scope>NUCLEOTIDE SEQUENCE [LARGE SCALE GENOMIC DNA]</scope>
</reference>
<gene>
    <name evidence="2" type="ORF">TTAC_LOCUS2170</name>
</gene>
<dbReference type="Proteomes" id="UP000274429">
    <property type="component" value="Unassembled WGS sequence"/>
</dbReference>
<name>A0A0R3WN45_HYDTA</name>
<dbReference type="WBParaSite" id="TTAC_0000218301-mRNA-1">
    <property type="protein sequence ID" value="TTAC_0000218301-mRNA-1"/>
    <property type="gene ID" value="TTAC_0000218301"/>
</dbReference>
<reference evidence="4" key="1">
    <citation type="submission" date="2017-02" db="UniProtKB">
        <authorList>
            <consortium name="WormBaseParasite"/>
        </authorList>
    </citation>
    <scope>IDENTIFICATION</scope>
</reference>
<dbReference type="AlphaFoldDB" id="A0A0R3WN45"/>